<keyword evidence="4" id="KW-1185">Reference proteome</keyword>
<name>A0ABU1N659_9CAUL</name>
<protein>
    <submittedName>
        <fullName evidence="3">Uncharacterized protein</fullName>
    </submittedName>
</protein>
<proteinExistence type="predicted"/>
<comment type="caution">
    <text evidence="3">The sequence shown here is derived from an EMBL/GenBank/DDBJ whole genome shotgun (WGS) entry which is preliminary data.</text>
</comment>
<feature type="compositionally biased region" description="Pro residues" evidence="1">
    <location>
        <begin position="97"/>
        <end position="114"/>
    </location>
</feature>
<feature type="signal peptide" evidence="2">
    <location>
        <begin position="1"/>
        <end position="23"/>
    </location>
</feature>
<evidence type="ECO:0000313" key="3">
    <source>
        <dbReference type="EMBL" id="MDR6533934.1"/>
    </source>
</evidence>
<accession>A0ABU1N659</accession>
<sequence length="353" mass="35310">MRALLISLLALSAAPVLPGQAWAQEAPVVTAPVPTAPAASPPAPAAPAAAADPDAVPVVAAPPAADTATSADQAVDPLADLISQSGPQTTDEEDAAPQPPAPPHKPTVLPIPTPDPDELPGHTIPQGGYVPVAEAYDLRVKGSILAAQGLQGPLDGGWSIEGPDGATLYRLQIVDKVGGDTLEGAWRDLRRPGAVGSTGLIDGLERSGGGFLARFTPRSGQSAALDLTSRGDGAWTGKLNENGAEIPVTAHRVAQATVPPGYVPAGRGPVVWGARPAPPRVVAAAPAKAPACSTRGKKGKALKAAKGKCAAAARKGGKGTAAKGKKAGKGKAVTSRKSAKGKAAKGSSRKKRR</sequence>
<organism evidence="3 4">
    <name type="scientific">Caulobacter rhizosphaerae</name>
    <dbReference type="NCBI Taxonomy" id="2010972"/>
    <lineage>
        <taxon>Bacteria</taxon>
        <taxon>Pseudomonadati</taxon>
        <taxon>Pseudomonadota</taxon>
        <taxon>Alphaproteobacteria</taxon>
        <taxon>Caulobacterales</taxon>
        <taxon>Caulobacteraceae</taxon>
        <taxon>Caulobacter</taxon>
    </lineage>
</organism>
<dbReference type="EMBL" id="JAVDRL010000016">
    <property type="protein sequence ID" value="MDR6533934.1"/>
    <property type="molecule type" value="Genomic_DNA"/>
</dbReference>
<dbReference type="Proteomes" id="UP001262754">
    <property type="component" value="Unassembled WGS sequence"/>
</dbReference>
<keyword evidence="2" id="KW-0732">Signal</keyword>
<evidence type="ECO:0000256" key="1">
    <source>
        <dbReference type="SAM" id="MobiDB-lite"/>
    </source>
</evidence>
<feature type="region of interest" description="Disordered" evidence="1">
    <location>
        <begin position="310"/>
        <end position="353"/>
    </location>
</feature>
<feature type="region of interest" description="Disordered" evidence="1">
    <location>
        <begin position="34"/>
        <end position="54"/>
    </location>
</feature>
<evidence type="ECO:0000313" key="4">
    <source>
        <dbReference type="Proteomes" id="UP001262754"/>
    </source>
</evidence>
<dbReference type="RefSeq" id="WP_310034999.1">
    <property type="nucleotide sequence ID" value="NZ_JAVDRL010000016.1"/>
</dbReference>
<feature type="chain" id="PRO_5046864677" evidence="2">
    <location>
        <begin position="24"/>
        <end position="353"/>
    </location>
</feature>
<evidence type="ECO:0000256" key="2">
    <source>
        <dbReference type="SAM" id="SignalP"/>
    </source>
</evidence>
<feature type="region of interest" description="Disordered" evidence="1">
    <location>
        <begin position="82"/>
        <end position="122"/>
    </location>
</feature>
<reference evidence="3 4" key="1">
    <citation type="submission" date="2023-07" db="EMBL/GenBank/DDBJ databases">
        <title>Sorghum-associated microbial communities from plants grown in Nebraska, USA.</title>
        <authorList>
            <person name="Schachtman D."/>
        </authorList>
    </citation>
    <scope>NUCLEOTIDE SEQUENCE [LARGE SCALE GENOMIC DNA]</scope>
    <source>
        <strain evidence="3 4">DS2154</strain>
    </source>
</reference>
<gene>
    <name evidence="3" type="ORF">J2800_004704</name>
</gene>
<feature type="compositionally biased region" description="Basic residues" evidence="1">
    <location>
        <begin position="337"/>
        <end position="353"/>
    </location>
</feature>